<keyword evidence="6" id="KW-0812">Transmembrane</keyword>
<evidence type="ECO:0000256" key="2">
    <source>
        <dbReference type="ARBA" id="ARBA00022723"/>
    </source>
</evidence>
<feature type="transmembrane region" description="Helical" evidence="6">
    <location>
        <begin position="6"/>
        <end position="33"/>
    </location>
</feature>
<dbReference type="PANTHER" id="PTHR23215:SF0">
    <property type="entry name" value="BUB3-INTERACTING AND GLEBS MOTIF-CONTAINING PROTEIN ZNF207"/>
    <property type="match status" value="1"/>
</dbReference>
<evidence type="ECO:0000256" key="6">
    <source>
        <dbReference type="SAM" id="Phobius"/>
    </source>
</evidence>
<keyword evidence="5" id="KW-0539">Nucleus</keyword>
<dbReference type="GO" id="GO:0008270">
    <property type="term" value="F:zinc ion binding"/>
    <property type="evidence" value="ECO:0007669"/>
    <property type="project" value="UniProtKB-KW"/>
</dbReference>
<comment type="caution">
    <text evidence="7">The sequence shown here is derived from an EMBL/GenBank/DDBJ whole genome shotgun (WGS) entry which is preliminary data.</text>
</comment>
<keyword evidence="4" id="KW-0862">Zinc</keyword>
<dbReference type="GO" id="GO:0005634">
    <property type="term" value="C:nucleus"/>
    <property type="evidence" value="ECO:0007669"/>
    <property type="project" value="UniProtKB-SubCell"/>
</dbReference>
<dbReference type="GO" id="GO:0006355">
    <property type="term" value="P:regulation of DNA-templated transcription"/>
    <property type="evidence" value="ECO:0007669"/>
    <property type="project" value="TreeGrafter"/>
</dbReference>
<sequence length="126" mass="14790">LLCCGLAQICFSHLVGVFIVHNFIDFNVLFWIYCRWDIKQLSFICLWPKYWWSFHWTTPVIANKAPATQPATNEVYLVWDDEAMSMEERRMSLTKYQVHDETSQVSHTTSLIYGVGFASDQMDELN</sequence>
<accession>A0AAW0IEU6</accession>
<evidence type="ECO:0000256" key="5">
    <source>
        <dbReference type="ARBA" id="ARBA00023242"/>
    </source>
</evidence>
<evidence type="ECO:0000256" key="4">
    <source>
        <dbReference type="ARBA" id="ARBA00022833"/>
    </source>
</evidence>
<dbReference type="EMBL" id="PKMF04001333">
    <property type="protein sequence ID" value="KAK7813033.1"/>
    <property type="molecule type" value="Genomic_DNA"/>
</dbReference>
<evidence type="ECO:0000256" key="1">
    <source>
        <dbReference type="ARBA" id="ARBA00004123"/>
    </source>
</evidence>
<keyword evidence="6" id="KW-1133">Transmembrane helix</keyword>
<name>A0AAW0IEU6_QUESU</name>
<keyword evidence="6" id="KW-0472">Membrane</keyword>
<protein>
    <submittedName>
        <fullName evidence="7">Protein suppressor of fri 4</fullName>
    </submittedName>
</protein>
<keyword evidence="8" id="KW-1185">Reference proteome</keyword>
<feature type="non-terminal residue" evidence="7">
    <location>
        <position position="1"/>
    </location>
</feature>
<gene>
    <name evidence="7" type="primary">SUF4_3</name>
    <name evidence="7" type="ORF">CFP56_006274</name>
</gene>
<keyword evidence="3" id="KW-0863">Zinc-finger</keyword>
<dbReference type="GO" id="GO:0003677">
    <property type="term" value="F:DNA binding"/>
    <property type="evidence" value="ECO:0007669"/>
    <property type="project" value="TreeGrafter"/>
</dbReference>
<reference evidence="7 8" key="1">
    <citation type="journal article" date="2018" name="Sci. Data">
        <title>The draft genome sequence of cork oak.</title>
        <authorList>
            <person name="Ramos A.M."/>
            <person name="Usie A."/>
            <person name="Barbosa P."/>
            <person name="Barros P.M."/>
            <person name="Capote T."/>
            <person name="Chaves I."/>
            <person name="Simoes F."/>
            <person name="Abreu I."/>
            <person name="Carrasquinho I."/>
            <person name="Faro C."/>
            <person name="Guimaraes J.B."/>
            <person name="Mendonca D."/>
            <person name="Nobrega F."/>
            <person name="Rodrigues L."/>
            <person name="Saibo N.J.M."/>
            <person name="Varela M.C."/>
            <person name="Egas C."/>
            <person name="Matos J."/>
            <person name="Miguel C.M."/>
            <person name="Oliveira M.M."/>
            <person name="Ricardo C.P."/>
            <person name="Goncalves S."/>
        </authorList>
    </citation>
    <scope>NUCLEOTIDE SEQUENCE [LARGE SCALE GENOMIC DNA]</scope>
    <source>
        <strain evidence="8">cv. HL8</strain>
    </source>
</reference>
<dbReference type="AlphaFoldDB" id="A0AAW0IEU6"/>
<organism evidence="7 8">
    <name type="scientific">Quercus suber</name>
    <name type="common">Cork oak</name>
    <dbReference type="NCBI Taxonomy" id="58331"/>
    <lineage>
        <taxon>Eukaryota</taxon>
        <taxon>Viridiplantae</taxon>
        <taxon>Streptophyta</taxon>
        <taxon>Embryophyta</taxon>
        <taxon>Tracheophyta</taxon>
        <taxon>Spermatophyta</taxon>
        <taxon>Magnoliopsida</taxon>
        <taxon>eudicotyledons</taxon>
        <taxon>Gunneridae</taxon>
        <taxon>Pentapetalae</taxon>
        <taxon>rosids</taxon>
        <taxon>fabids</taxon>
        <taxon>Fagales</taxon>
        <taxon>Fagaceae</taxon>
        <taxon>Quercus</taxon>
    </lineage>
</organism>
<dbReference type="PANTHER" id="PTHR23215">
    <property type="entry name" value="ZINC FINGER PROTEIN 207"/>
    <property type="match status" value="1"/>
</dbReference>
<proteinExistence type="predicted"/>
<evidence type="ECO:0000256" key="3">
    <source>
        <dbReference type="ARBA" id="ARBA00022771"/>
    </source>
</evidence>
<keyword evidence="2" id="KW-0479">Metal-binding</keyword>
<evidence type="ECO:0000313" key="7">
    <source>
        <dbReference type="EMBL" id="KAK7813033.1"/>
    </source>
</evidence>
<dbReference type="Proteomes" id="UP000237347">
    <property type="component" value="Unassembled WGS sequence"/>
</dbReference>
<comment type="subcellular location">
    <subcellularLocation>
        <location evidence="1">Nucleus</location>
    </subcellularLocation>
</comment>
<evidence type="ECO:0000313" key="8">
    <source>
        <dbReference type="Proteomes" id="UP000237347"/>
    </source>
</evidence>